<accession>A0AA85K8U6</accession>
<keyword evidence="1" id="KW-0175">Coiled coil</keyword>
<dbReference type="WBParaSite" id="TREG1_78040.1">
    <property type="protein sequence ID" value="TREG1_78040.1"/>
    <property type="gene ID" value="TREG1_78040"/>
</dbReference>
<protein>
    <submittedName>
        <fullName evidence="4">Uncharacterized protein</fullName>
    </submittedName>
</protein>
<feature type="chain" id="PRO_5041685514" evidence="2">
    <location>
        <begin position="21"/>
        <end position="263"/>
    </location>
</feature>
<reference evidence="3" key="1">
    <citation type="submission" date="2022-06" db="EMBL/GenBank/DDBJ databases">
        <authorList>
            <person name="Berger JAMES D."/>
            <person name="Berger JAMES D."/>
        </authorList>
    </citation>
    <scope>NUCLEOTIDE SEQUENCE [LARGE SCALE GENOMIC DNA]</scope>
</reference>
<keyword evidence="3" id="KW-1185">Reference proteome</keyword>
<sequence length="263" mass="30135">MTLLVSVTFLLLNCLLSCSADFNATLKQYRDANFDSQATLFALIESRAQYNETNVIEHLLGENQRLDRLYQLKWINELISSPVFQANEVINADTKKRYADEYEKEKRLHESTPLDVETGILQEKLEKKWKVRAKLNAAEDAYLKSSKSLAKCVKKEENTPEKVNLASGEKQIRELKKAVNTQLYVIVEAFKQLSLIRNNAKSTLLKAKAQTASAKYTNEIDALVNKVVEVERQRFQYLQLLCPDERVKVVIDSLIAEVYTPTK</sequence>
<proteinExistence type="predicted"/>
<reference evidence="4" key="2">
    <citation type="submission" date="2023-11" db="UniProtKB">
        <authorList>
            <consortium name="WormBaseParasite"/>
        </authorList>
    </citation>
    <scope>IDENTIFICATION</scope>
</reference>
<evidence type="ECO:0000313" key="3">
    <source>
        <dbReference type="Proteomes" id="UP000050795"/>
    </source>
</evidence>
<name>A0AA85K8U6_TRIRE</name>
<evidence type="ECO:0000313" key="4">
    <source>
        <dbReference type="WBParaSite" id="TREG1_78040.1"/>
    </source>
</evidence>
<evidence type="ECO:0000256" key="1">
    <source>
        <dbReference type="SAM" id="Coils"/>
    </source>
</evidence>
<dbReference type="Proteomes" id="UP000050795">
    <property type="component" value="Unassembled WGS sequence"/>
</dbReference>
<organism evidence="3 4">
    <name type="scientific">Trichobilharzia regenti</name>
    <name type="common">Nasal bird schistosome</name>
    <dbReference type="NCBI Taxonomy" id="157069"/>
    <lineage>
        <taxon>Eukaryota</taxon>
        <taxon>Metazoa</taxon>
        <taxon>Spiralia</taxon>
        <taxon>Lophotrochozoa</taxon>
        <taxon>Platyhelminthes</taxon>
        <taxon>Trematoda</taxon>
        <taxon>Digenea</taxon>
        <taxon>Strigeidida</taxon>
        <taxon>Schistosomatoidea</taxon>
        <taxon>Schistosomatidae</taxon>
        <taxon>Trichobilharzia</taxon>
    </lineage>
</organism>
<keyword evidence="2" id="KW-0732">Signal</keyword>
<dbReference type="AlphaFoldDB" id="A0AA85K8U6"/>
<feature type="signal peptide" evidence="2">
    <location>
        <begin position="1"/>
        <end position="20"/>
    </location>
</feature>
<feature type="coiled-coil region" evidence="1">
    <location>
        <begin position="206"/>
        <end position="233"/>
    </location>
</feature>
<evidence type="ECO:0000256" key="2">
    <source>
        <dbReference type="SAM" id="SignalP"/>
    </source>
</evidence>